<dbReference type="SUPFAM" id="SSF46785">
    <property type="entry name" value="Winged helix' DNA-binding domain"/>
    <property type="match status" value="1"/>
</dbReference>
<dbReference type="Proteomes" id="UP000014155">
    <property type="component" value="Unassembled WGS sequence"/>
</dbReference>
<dbReference type="EMBL" id="AORV01000035">
    <property type="protein sequence ID" value="EMS71695.1"/>
    <property type="molecule type" value="Genomic_DNA"/>
</dbReference>
<dbReference type="InterPro" id="IPR036390">
    <property type="entry name" value="WH_DNA-bd_sf"/>
</dbReference>
<dbReference type="PROSITE" id="PS51000">
    <property type="entry name" value="HTH_DEOR_2"/>
    <property type="match status" value="1"/>
</dbReference>
<name>S0FIB8_RUMCE</name>
<dbReference type="Gene3D" id="1.10.10.10">
    <property type="entry name" value="Winged helix-like DNA-binding domain superfamily/Winged helix DNA-binding domain"/>
    <property type="match status" value="1"/>
</dbReference>
<dbReference type="InterPro" id="IPR014036">
    <property type="entry name" value="DeoR-like_C"/>
</dbReference>
<evidence type="ECO:0000256" key="1">
    <source>
        <dbReference type="ARBA" id="ARBA00023015"/>
    </source>
</evidence>
<dbReference type="SUPFAM" id="SSF100950">
    <property type="entry name" value="NagB/RpiA/CoA transferase-like"/>
    <property type="match status" value="1"/>
</dbReference>
<dbReference type="InterPro" id="IPR050313">
    <property type="entry name" value="Carb_Metab_HTH_regulators"/>
</dbReference>
<dbReference type="SMART" id="SM01134">
    <property type="entry name" value="DeoRC"/>
    <property type="match status" value="1"/>
</dbReference>
<evidence type="ECO:0000256" key="2">
    <source>
        <dbReference type="ARBA" id="ARBA00023125"/>
    </source>
</evidence>
<dbReference type="InterPro" id="IPR018356">
    <property type="entry name" value="Tscrpt_reg_HTH_DeoR_CS"/>
</dbReference>
<keyword evidence="2" id="KW-0238">DNA-binding</keyword>
<keyword evidence="3" id="KW-0804">Transcription</keyword>
<dbReference type="AlphaFoldDB" id="S0FIB8"/>
<dbReference type="PROSITE" id="PS00894">
    <property type="entry name" value="HTH_DEOR_1"/>
    <property type="match status" value="1"/>
</dbReference>
<dbReference type="PRINTS" id="PR00037">
    <property type="entry name" value="HTHLACR"/>
</dbReference>
<sequence>MLAIERHNRILKLLADNVHITTNELSELLEVSAATIRNDLNKLEKDKLILKTHGGATLLSPAMQRPQNLFPFNEREFKNSSEKEAISNMALRHIEEGQCIILDASSTALAVARKLDRFSRLTVITNGIYTMLALKDISNITVIFIGGIVTKNSGSTEGLLGYDLLNRINAADTAFVSAHGFTLKEGLTDFNIYEAELKKQMVLHSRKRIALLDHTKFEHISTASFCFSKDINSVITDEQIDPQLLSQYKNSGINIEVSPLS</sequence>
<evidence type="ECO:0000313" key="6">
    <source>
        <dbReference type="Proteomes" id="UP000014155"/>
    </source>
</evidence>
<protein>
    <submittedName>
        <fullName evidence="5">Transcriptional regulators of sugar metabolism</fullName>
    </submittedName>
</protein>
<keyword evidence="1" id="KW-0805">Transcription regulation</keyword>
<dbReference type="Gene3D" id="3.40.50.1360">
    <property type="match status" value="1"/>
</dbReference>
<dbReference type="SMART" id="SM00420">
    <property type="entry name" value="HTH_DEOR"/>
    <property type="match status" value="1"/>
</dbReference>
<gene>
    <name evidence="5" type="ORF">CTER_2420</name>
</gene>
<dbReference type="eggNOG" id="COG1349">
    <property type="taxonomic scope" value="Bacteria"/>
</dbReference>
<reference evidence="5 6" key="1">
    <citation type="journal article" date="2013" name="Genome Announc.">
        <title>Draft Genome Sequence of the Cellulolytic, Mesophilic, Anaerobic Bacterium Clostridium termitidis Strain CT1112 (DSM 5398).</title>
        <authorList>
            <person name="Lal S."/>
            <person name="Ramachandran U."/>
            <person name="Zhang X."/>
            <person name="Munir R."/>
            <person name="Sparling R."/>
            <person name="Levin D.B."/>
        </authorList>
    </citation>
    <scope>NUCLEOTIDE SEQUENCE [LARGE SCALE GENOMIC DNA]</scope>
    <source>
        <strain evidence="5 6">CT1112</strain>
    </source>
</reference>
<dbReference type="InterPro" id="IPR036388">
    <property type="entry name" value="WH-like_DNA-bd_sf"/>
</dbReference>
<dbReference type="PANTHER" id="PTHR30363:SF44">
    <property type="entry name" value="AGA OPERON TRANSCRIPTIONAL REPRESSOR-RELATED"/>
    <property type="match status" value="1"/>
</dbReference>
<feature type="domain" description="HTH deoR-type" evidence="4">
    <location>
        <begin position="3"/>
        <end position="58"/>
    </location>
</feature>
<keyword evidence="6" id="KW-1185">Reference proteome</keyword>
<dbReference type="GO" id="GO:0003677">
    <property type="term" value="F:DNA binding"/>
    <property type="evidence" value="ECO:0007669"/>
    <property type="project" value="UniProtKB-KW"/>
</dbReference>
<dbReference type="Pfam" id="PF00455">
    <property type="entry name" value="DeoRC"/>
    <property type="match status" value="1"/>
</dbReference>
<evidence type="ECO:0000313" key="5">
    <source>
        <dbReference type="EMBL" id="EMS71695.1"/>
    </source>
</evidence>
<dbReference type="PATRIC" id="fig|1195236.3.peg.2734"/>
<dbReference type="RefSeq" id="WP_004626091.1">
    <property type="nucleotide sequence ID" value="NZ_AORV01000035.1"/>
</dbReference>
<comment type="caution">
    <text evidence="5">The sequence shown here is derived from an EMBL/GenBank/DDBJ whole genome shotgun (WGS) entry which is preliminary data.</text>
</comment>
<evidence type="ECO:0000259" key="4">
    <source>
        <dbReference type="PROSITE" id="PS51000"/>
    </source>
</evidence>
<dbReference type="PANTHER" id="PTHR30363">
    <property type="entry name" value="HTH-TYPE TRANSCRIPTIONAL REGULATOR SRLR-RELATED"/>
    <property type="match status" value="1"/>
</dbReference>
<accession>S0FIB8</accession>
<dbReference type="Pfam" id="PF08220">
    <property type="entry name" value="HTH_DeoR"/>
    <property type="match status" value="1"/>
</dbReference>
<evidence type="ECO:0000256" key="3">
    <source>
        <dbReference type="ARBA" id="ARBA00023163"/>
    </source>
</evidence>
<organism evidence="5 6">
    <name type="scientific">Ruminiclostridium cellobioparum subsp. termitidis CT1112</name>
    <dbReference type="NCBI Taxonomy" id="1195236"/>
    <lineage>
        <taxon>Bacteria</taxon>
        <taxon>Bacillati</taxon>
        <taxon>Bacillota</taxon>
        <taxon>Clostridia</taxon>
        <taxon>Eubacteriales</taxon>
        <taxon>Oscillospiraceae</taxon>
        <taxon>Ruminiclostridium</taxon>
    </lineage>
</organism>
<dbReference type="InterPro" id="IPR037171">
    <property type="entry name" value="NagB/RpiA_transferase-like"/>
</dbReference>
<proteinExistence type="predicted"/>
<dbReference type="GO" id="GO:0003700">
    <property type="term" value="F:DNA-binding transcription factor activity"/>
    <property type="evidence" value="ECO:0007669"/>
    <property type="project" value="InterPro"/>
</dbReference>
<dbReference type="InterPro" id="IPR001034">
    <property type="entry name" value="DeoR_HTH"/>
</dbReference>
<dbReference type="STRING" id="1195236.CTER_2420"/>